<gene>
    <name evidence="1" type="ORF">KGA66_07720</name>
</gene>
<dbReference type="Proteomes" id="UP000677913">
    <property type="component" value="Unassembled WGS sequence"/>
</dbReference>
<dbReference type="AlphaFoldDB" id="A0A8J7WIH3"/>
<dbReference type="RefSeq" id="WP_211466123.1">
    <property type="nucleotide sequence ID" value="NZ_JAGSXH010000017.1"/>
</dbReference>
<accession>A0A8J7WIH3</accession>
<dbReference type="EMBL" id="JAGSXH010000017">
    <property type="protein sequence ID" value="MBS2962926.1"/>
    <property type="molecule type" value="Genomic_DNA"/>
</dbReference>
<proteinExistence type="predicted"/>
<keyword evidence="2" id="KW-1185">Reference proteome</keyword>
<comment type="caution">
    <text evidence="1">The sequence shown here is derived from an EMBL/GenBank/DDBJ whole genome shotgun (WGS) entry which is preliminary data.</text>
</comment>
<protein>
    <submittedName>
        <fullName evidence="1">Uncharacterized protein</fullName>
    </submittedName>
</protein>
<reference evidence="1" key="1">
    <citation type="submission" date="2021-04" db="EMBL/GenBank/DDBJ databases">
        <title>Genome based classification of Actinospica acidithermotolerans sp. nov., an actinobacterium isolated from an Indonesian hot spring.</title>
        <authorList>
            <person name="Kusuma A.B."/>
            <person name="Putra K.E."/>
            <person name="Nafisah S."/>
            <person name="Loh J."/>
            <person name="Nouioui I."/>
            <person name="Goodfellow M."/>
        </authorList>
    </citation>
    <scope>NUCLEOTIDE SEQUENCE</scope>
    <source>
        <strain evidence="1">DSM 45618</strain>
    </source>
</reference>
<name>A0A8J7WIH3_9ACTN</name>
<evidence type="ECO:0000313" key="1">
    <source>
        <dbReference type="EMBL" id="MBS2962926.1"/>
    </source>
</evidence>
<sequence>MSKPAFVWNPAGADRDLAQVALDLKAGRFHEARALIAATRADFELRAHRCLVLASLAAGLDVAERWLAEEPSNPDALLIYARTAVARALRAADAGDQRAGDLAALAQRACLVAADADPGDPTPWVALLALARLGHAKVPGPEGVTSPGPWDLLGEARQRDPFNREAYHRLLACFYPRYGGGADAMWEVARWVALHSPGDCALQVLPLAAYVEHYRDLRDDPVRGRLADRQWTDQHALFTSTHVFDGWFRRAEREPLVPVADFSVLAHALYMGDRLWEAAAVFRAMGPYASTYPWSLFGDPAEQLIRARQRCRVRMP</sequence>
<evidence type="ECO:0000313" key="2">
    <source>
        <dbReference type="Proteomes" id="UP000677913"/>
    </source>
</evidence>
<organism evidence="1 2">
    <name type="scientific">Actinocrinis puniceicyclus</name>
    <dbReference type="NCBI Taxonomy" id="977794"/>
    <lineage>
        <taxon>Bacteria</taxon>
        <taxon>Bacillati</taxon>
        <taxon>Actinomycetota</taxon>
        <taxon>Actinomycetes</taxon>
        <taxon>Catenulisporales</taxon>
        <taxon>Actinospicaceae</taxon>
        <taxon>Actinocrinis</taxon>
    </lineage>
</organism>